<feature type="region of interest" description="Disordered" evidence="1">
    <location>
        <begin position="341"/>
        <end position="361"/>
    </location>
</feature>
<feature type="transmembrane region" description="Helical" evidence="2">
    <location>
        <begin position="36"/>
        <end position="56"/>
    </location>
</feature>
<dbReference type="EMBL" id="VMBG01000002">
    <property type="protein sequence ID" value="TSJ77178.1"/>
    <property type="molecule type" value="Genomic_DNA"/>
</dbReference>
<dbReference type="AlphaFoldDB" id="A0A556QKL8"/>
<dbReference type="Proteomes" id="UP000315648">
    <property type="component" value="Unassembled WGS sequence"/>
</dbReference>
<organism evidence="3 4">
    <name type="scientific">Rariglobus hedericola</name>
    <dbReference type="NCBI Taxonomy" id="2597822"/>
    <lineage>
        <taxon>Bacteria</taxon>
        <taxon>Pseudomonadati</taxon>
        <taxon>Verrucomicrobiota</taxon>
        <taxon>Opitutia</taxon>
        <taxon>Opitutales</taxon>
        <taxon>Opitutaceae</taxon>
        <taxon>Rariglobus</taxon>
    </lineage>
</organism>
<evidence type="ECO:0000256" key="1">
    <source>
        <dbReference type="SAM" id="MobiDB-lite"/>
    </source>
</evidence>
<dbReference type="RefSeq" id="WP_144353581.1">
    <property type="nucleotide sequence ID" value="NZ_CBCRVV010000016.1"/>
</dbReference>
<keyword evidence="2" id="KW-0812">Transmembrane</keyword>
<feature type="region of interest" description="Disordered" evidence="1">
    <location>
        <begin position="391"/>
        <end position="462"/>
    </location>
</feature>
<name>A0A556QKL8_9BACT</name>
<evidence type="ECO:0000313" key="4">
    <source>
        <dbReference type="Proteomes" id="UP000315648"/>
    </source>
</evidence>
<feature type="compositionally biased region" description="Gly residues" evidence="1">
    <location>
        <begin position="414"/>
        <end position="427"/>
    </location>
</feature>
<gene>
    <name evidence="3" type="ORF">FPL22_13840</name>
</gene>
<accession>A0A556QKL8</accession>
<sequence>MSPPDHPDSAALEQAWTSLIARAESRIRLARARSGLVSGAFCAVPLAALAAGSAATGLNSDFSLSLITAAVAAPAAGWLVGHLRPLSPAVIHARIDRQFGLADEALAARELADRTSPAWRAAILRQAVAHTSSADWNIAWPVRWPRRTGFATGSAILAALLALVLLPRSVPVSPDPAAALRAEQHTALAELAKTWEKTADDLKGKEWDAFRETLTELQTKLAEQNLSERELLVALARVESKLAEATAAVAESGISNHAEDLADALAGIEGMEAAAKALKERDLAAAASALDKAAASLASADTKLAFKDGTGAEAAKRLAQLSEKAAKKGDAKLADTAKKLSEAAKTGDKKSAGEGSASLAEQSREAAAKDVARASLASVSRSLSEARLALAEGKKPGESTEPMSLAMQGDKPGRGPGGGQSGKGIGDAAGDHSLGAENALDPASRKESLTGTVNADGESTKRTIKASEAAPALAANATEAEIAEFTRLSREAVEDESLPLEHRRSIHRYFQLIRPSQETPSPVSKTP</sequence>
<reference evidence="3 4" key="1">
    <citation type="submission" date="2019-07" db="EMBL/GenBank/DDBJ databases">
        <title>Description of 53C-WASEF.</title>
        <authorList>
            <person name="Pitt A."/>
            <person name="Hahn M.W."/>
        </authorList>
    </citation>
    <scope>NUCLEOTIDE SEQUENCE [LARGE SCALE GENOMIC DNA]</scope>
    <source>
        <strain evidence="3 4">53C-WASEF</strain>
    </source>
</reference>
<feature type="compositionally biased region" description="Basic and acidic residues" evidence="1">
    <location>
        <begin position="341"/>
        <end position="352"/>
    </location>
</feature>
<comment type="caution">
    <text evidence="3">The sequence shown here is derived from an EMBL/GenBank/DDBJ whole genome shotgun (WGS) entry which is preliminary data.</text>
</comment>
<evidence type="ECO:0000313" key="3">
    <source>
        <dbReference type="EMBL" id="TSJ77178.1"/>
    </source>
</evidence>
<keyword evidence="4" id="KW-1185">Reference proteome</keyword>
<protein>
    <submittedName>
        <fullName evidence="3">Uncharacterized protein</fullName>
    </submittedName>
</protein>
<keyword evidence="2" id="KW-1133">Transmembrane helix</keyword>
<evidence type="ECO:0000256" key="2">
    <source>
        <dbReference type="SAM" id="Phobius"/>
    </source>
</evidence>
<proteinExistence type="predicted"/>
<keyword evidence="2" id="KW-0472">Membrane</keyword>